<protein>
    <submittedName>
        <fullName evidence="3">Uncharacterized protein</fullName>
    </submittedName>
</protein>
<evidence type="ECO:0000256" key="1">
    <source>
        <dbReference type="SAM" id="Coils"/>
    </source>
</evidence>
<organism evidence="3 4">
    <name type="scientific">Botryotinia fuckeliana (strain B05.10)</name>
    <name type="common">Noble rot fungus</name>
    <name type="synonym">Botrytis cinerea</name>
    <dbReference type="NCBI Taxonomy" id="332648"/>
    <lineage>
        <taxon>Eukaryota</taxon>
        <taxon>Fungi</taxon>
        <taxon>Dikarya</taxon>
        <taxon>Ascomycota</taxon>
        <taxon>Pezizomycotina</taxon>
        <taxon>Leotiomycetes</taxon>
        <taxon>Helotiales</taxon>
        <taxon>Sclerotiniaceae</taxon>
        <taxon>Botrytis</taxon>
    </lineage>
</organism>
<name>A0A384JV45_BOTFB</name>
<reference evidence="3 4" key="2">
    <citation type="journal article" date="2012" name="Eukaryot. Cell">
        <title>Genome update of Botrytis cinerea strains B05.10 and T4.</title>
        <authorList>
            <person name="Staats M."/>
            <person name="van Kan J.A."/>
        </authorList>
    </citation>
    <scope>NUCLEOTIDE SEQUENCE [LARGE SCALE GENOMIC DNA]</scope>
    <source>
        <strain evidence="3 4">B05.10</strain>
    </source>
</reference>
<feature type="region of interest" description="Disordered" evidence="2">
    <location>
        <begin position="1"/>
        <end position="25"/>
    </location>
</feature>
<keyword evidence="4" id="KW-1185">Reference proteome</keyword>
<accession>A0A384JV45</accession>
<reference evidence="3 4" key="1">
    <citation type="journal article" date="2011" name="PLoS Genet.">
        <title>Genomic analysis of the necrotrophic fungal pathogens Sclerotinia sclerotiorum and Botrytis cinerea.</title>
        <authorList>
            <person name="Amselem J."/>
            <person name="Cuomo C.A."/>
            <person name="van Kan J.A."/>
            <person name="Viaud M."/>
            <person name="Benito E.P."/>
            <person name="Couloux A."/>
            <person name="Coutinho P.M."/>
            <person name="de Vries R.P."/>
            <person name="Dyer P.S."/>
            <person name="Fillinger S."/>
            <person name="Fournier E."/>
            <person name="Gout L."/>
            <person name="Hahn M."/>
            <person name="Kohn L."/>
            <person name="Lapalu N."/>
            <person name="Plummer K.M."/>
            <person name="Pradier J.M."/>
            <person name="Quevillon E."/>
            <person name="Sharon A."/>
            <person name="Simon A."/>
            <person name="ten Have A."/>
            <person name="Tudzynski B."/>
            <person name="Tudzynski P."/>
            <person name="Wincker P."/>
            <person name="Andrew M."/>
            <person name="Anthouard V."/>
            <person name="Beever R.E."/>
            <person name="Beffa R."/>
            <person name="Benoit I."/>
            <person name="Bouzid O."/>
            <person name="Brault B."/>
            <person name="Chen Z."/>
            <person name="Choquer M."/>
            <person name="Collemare J."/>
            <person name="Cotton P."/>
            <person name="Danchin E.G."/>
            <person name="Da Silva C."/>
            <person name="Gautier A."/>
            <person name="Giraud C."/>
            <person name="Giraud T."/>
            <person name="Gonzalez C."/>
            <person name="Grossetete S."/>
            <person name="Guldener U."/>
            <person name="Henrissat B."/>
            <person name="Howlett B.J."/>
            <person name="Kodira C."/>
            <person name="Kretschmer M."/>
            <person name="Lappartient A."/>
            <person name="Leroch M."/>
            <person name="Levis C."/>
            <person name="Mauceli E."/>
            <person name="Neuveglise C."/>
            <person name="Oeser B."/>
            <person name="Pearson M."/>
            <person name="Poulain J."/>
            <person name="Poussereau N."/>
            <person name="Quesneville H."/>
            <person name="Rascle C."/>
            <person name="Schumacher J."/>
            <person name="Segurens B."/>
            <person name="Sexton A."/>
            <person name="Silva E."/>
            <person name="Sirven C."/>
            <person name="Soanes D.M."/>
            <person name="Talbot N.J."/>
            <person name="Templeton M."/>
            <person name="Yandava C."/>
            <person name="Yarden O."/>
            <person name="Zeng Q."/>
            <person name="Rollins J.A."/>
            <person name="Lebrun M.H."/>
            <person name="Dickman M."/>
        </authorList>
    </citation>
    <scope>NUCLEOTIDE SEQUENCE [LARGE SCALE GENOMIC DNA]</scope>
    <source>
        <strain evidence="3 4">B05.10</strain>
    </source>
</reference>
<evidence type="ECO:0000313" key="4">
    <source>
        <dbReference type="Proteomes" id="UP000001798"/>
    </source>
</evidence>
<dbReference type="GeneID" id="5437988"/>
<dbReference type="VEuPathDB" id="FungiDB:Bcin10g04770"/>
<dbReference type="KEGG" id="bfu:BCIN_10g04770"/>
<dbReference type="OrthoDB" id="3523667at2759"/>
<evidence type="ECO:0000256" key="2">
    <source>
        <dbReference type="SAM" id="MobiDB-lite"/>
    </source>
</evidence>
<gene>
    <name evidence="3" type="ORF">BCIN_10g04770</name>
</gene>
<sequence length="551" mass="63243">MPRVDPPTSTQRTSRNDVPDPPVKQPQISEIDKLKQTNLKLTTECRWLRVTIRELGLMIDIAEAEKKLAKTRIGIFEKLDVESGIVCSEAQSKARGIWAPLIREIIQKKYTFDKTGSEKDRQEYESAIVSWQMTHTRRDDIEIIICNQVLGDRAAKIGEQLEVTVDLLRDIYSKHSEIITAQESKLKTQASAISSLQESEKSQIISIAEMKIKHEKEVKGHIEVIASLKEKEKSSMIEMTRKYEAKLKEQKAVVANFEQKARTSAAAVKKTYEKKLTEQSITITNFEENEKSLAAQKRIEYEQKLEKQKNTITKLEEEKLASAAEMKRLCRELAAHREVSVSILNRKRELTKPHEIRDDYTIETGNIAAHGGTCLADVFRIKSNGDINEQAWFQETYGVSIDTADRYAESAAFVKLINMRYELYRCSAENRDVDPEFEEGFQKLLTGSLEKNTKATPESIDKFLLESKYGRETFQKLCSIWDITRVYQRKQFRESRDPKKKSIFGGSFKSVKSTASVWTGETQKRSKLDKIEEYGKDMLSSAKDAMPWTKH</sequence>
<dbReference type="AlphaFoldDB" id="A0A384JV45"/>
<dbReference type="EMBL" id="CP009814">
    <property type="protein sequence ID" value="ATZ54476.1"/>
    <property type="molecule type" value="Genomic_DNA"/>
</dbReference>
<proteinExistence type="predicted"/>
<feature type="coiled-coil region" evidence="1">
    <location>
        <begin position="298"/>
        <end position="332"/>
    </location>
</feature>
<dbReference type="Proteomes" id="UP000001798">
    <property type="component" value="Chromosome 10"/>
</dbReference>
<dbReference type="RefSeq" id="XP_001557381.1">
    <property type="nucleotide sequence ID" value="XM_001557331.2"/>
</dbReference>
<evidence type="ECO:0000313" key="3">
    <source>
        <dbReference type="EMBL" id="ATZ54476.1"/>
    </source>
</evidence>
<keyword evidence="1" id="KW-0175">Coiled coil</keyword>
<reference evidence="3 4" key="3">
    <citation type="journal article" date="2017" name="Mol. Plant Pathol.">
        <title>A gapless genome sequence of the fungus Botrytis cinerea.</title>
        <authorList>
            <person name="Van Kan J.A."/>
            <person name="Stassen J.H."/>
            <person name="Mosbach A."/>
            <person name="Van Der Lee T.A."/>
            <person name="Faino L."/>
            <person name="Farmer A.D."/>
            <person name="Papasotiriou D.G."/>
            <person name="Zhou S."/>
            <person name="Seidl M.F."/>
            <person name="Cottam E."/>
            <person name="Edel D."/>
            <person name="Hahn M."/>
            <person name="Schwartz D.C."/>
            <person name="Dietrich R.A."/>
            <person name="Widdison S."/>
            <person name="Scalliet G."/>
        </authorList>
    </citation>
    <scope>NUCLEOTIDE SEQUENCE [LARGE SCALE GENOMIC DNA]</scope>
    <source>
        <strain evidence="3 4">B05.10</strain>
    </source>
</reference>